<feature type="non-terminal residue" evidence="1">
    <location>
        <position position="1"/>
    </location>
</feature>
<reference evidence="1" key="1">
    <citation type="journal article" date="2015" name="Nature">
        <title>Complex archaea that bridge the gap between prokaryotes and eukaryotes.</title>
        <authorList>
            <person name="Spang A."/>
            <person name="Saw J.H."/>
            <person name="Jorgensen S.L."/>
            <person name="Zaremba-Niedzwiedzka K."/>
            <person name="Martijn J."/>
            <person name="Lind A.E."/>
            <person name="van Eijk R."/>
            <person name="Schleper C."/>
            <person name="Guy L."/>
            <person name="Ettema T.J."/>
        </authorList>
    </citation>
    <scope>NUCLEOTIDE SEQUENCE</scope>
</reference>
<proteinExistence type="predicted"/>
<evidence type="ECO:0000313" key="1">
    <source>
        <dbReference type="EMBL" id="KKL04204.1"/>
    </source>
</evidence>
<organism evidence="1">
    <name type="scientific">marine sediment metagenome</name>
    <dbReference type="NCBI Taxonomy" id="412755"/>
    <lineage>
        <taxon>unclassified sequences</taxon>
        <taxon>metagenomes</taxon>
        <taxon>ecological metagenomes</taxon>
    </lineage>
</organism>
<comment type="caution">
    <text evidence="1">The sequence shown here is derived from an EMBL/GenBank/DDBJ whole genome shotgun (WGS) entry which is preliminary data.</text>
</comment>
<dbReference type="EMBL" id="LAZR01044624">
    <property type="protein sequence ID" value="KKL04204.1"/>
    <property type="molecule type" value="Genomic_DNA"/>
</dbReference>
<accession>A0A0F9A3U5</accession>
<gene>
    <name evidence="1" type="ORF">LCGC14_2618430</name>
</gene>
<dbReference type="AlphaFoldDB" id="A0A0F9A3U5"/>
<sequence length="31" mass="3131">VTGSVVSTVQVWEAGVESVLPAGSVAWTSKV</sequence>
<protein>
    <submittedName>
        <fullName evidence="1">Uncharacterized protein</fullName>
    </submittedName>
</protein>
<name>A0A0F9A3U5_9ZZZZ</name>